<comment type="caution">
    <text evidence="1">The sequence shown here is derived from an EMBL/GenBank/DDBJ whole genome shotgun (WGS) entry which is preliminary data.</text>
</comment>
<proteinExistence type="predicted"/>
<protein>
    <recommendedName>
        <fullName evidence="3">RNase H type-1 domain-containing protein</fullName>
    </recommendedName>
</protein>
<evidence type="ECO:0000313" key="2">
    <source>
        <dbReference type="Proteomes" id="UP001054252"/>
    </source>
</evidence>
<evidence type="ECO:0008006" key="3">
    <source>
        <dbReference type="Google" id="ProtNLM"/>
    </source>
</evidence>
<dbReference type="AlphaFoldDB" id="A0AAV5MUR2"/>
<evidence type="ECO:0000313" key="1">
    <source>
        <dbReference type="EMBL" id="GKV53728.1"/>
    </source>
</evidence>
<dbReference type="EMBL" id="BPVZ01001785">
    <property type="protein sequence ID" value="GKV53728.1"/>
    <property type="molecule type" value="Genomic_DNA"/>
</dbReference>
<sequence>MGNVMASMVGQFAYFGDPMVVEALARLVGGMDVGGVIADCIQLAQTMNDVSFTHCKPNGNHTAHDLARWLEQVNEEQTWVDEIPFCQYESMPNEKAHLN</sequence>
<reference evidence="1 2" key="1">
    <citation type="journal article" date="2021" name="Commun. Biol.">
        <title>The genome of Shorea leprosula (Dipterocarpaceae) highlights the ecological relevance of drought in aseasonal tropical rainforests.</title>
        <authorList>
            <person name="Ng K.K.S."/>
            <person name="Kobayashi M.J."/>
            <person name="Fawcett J.A."/>
            <person name="Hatakeyama M."/>
            <person name="Paape T."/>
            <person name="Ng C.H."/>
            <person name="Ang C.C."/>
            <person name="Tnah L.H."/>
            <person name="Lee C.T."/>
            <person name="Nishiyama T."/>
            <person name="Sese J."/>
            <person name="O'Brien M.J."/>
            <person name="Copetti D."/>
            <person name="Mohd Noor M.I."/>
            <person name="Ong R.C."/>
            <person name="Putra M."/>
            <person name="Sireger I.Z."/>
            <person name="Indrioko S."/>
            <person name="Kosugi Y."/>
            <person name="Izuno A."/>
            <person name="Isagi Y."/>
            <person name="Lee S.L."/>
            <person name="Shimizu K.K."/>
        </authorList>
    </citation>
    <scope>NUCLEOTIDE SEQUENCE [LARGE SCALE GENOMIC DNA]</scope>
    <source>
        <strain evidence="1">214</strain>
    </source>
</reference>
<gene>
    <name evidence="1" type="ORF">SLEP1_g60245</name>
</gene>
<organism evidence="1 2">
    <name type="scientific">Rubroshorea leprosula</name>
    <dbReference type="NCBI Taxonomy" id="152421"/>
    <lineage>
        <taxon>Eukaryota</taxon>
        <taxon>Viridiplantae</taxon>
        <taxon>Streptophyta</taxon>
        <taxon>Embryophyta</taxon>
        <taxon>Tracheophyta</taxon>
        <taxon>Spermatophyta</taxon>
        <taxon>Magnoliopsida</taxon>
        <taxon>eudicotyledons</taxon>
        <taxon>Gunneridae</taxon>
        <taxon>Pentapetalae</taxon>
        <taxon>rosids</taxon>
        <taxon>malvids</taxon>
        <taxon>Malvales</taxon>
        <taxon>Dipterocarpaceae</taxon>
        <taxon>Rubroshorea</taxon>
    </lineage>
</organism>
<accession>A0AAV5MUR2</accession>
<dbReference type="Proteomes" id="UP001054252">
    <property type="component" value="Unassembled WGS sequence"/>
</dbReference>
<name>A0AAV5MUR2_9ROSI</name>
<keyword evidence="2" id="KW-1185">Reference proteome</keyword>